<evidence type="ECO:0000313" key="3">
    <source>
        <dbReference type="Proteomes" id="UP000799766"/>
    </source>
</evidence>
<name>A0A6A6NNR3_9PEZI</name>
<keyword evidence="3" id="KW-1185">Reference proteome</keyword>
<dbReference type="EMBL" id="MU001700">
    <property type="protein sequence ID" value="KAF2453014.1"/>
    <property type="molecule type" value="Genomic_DNA"/>
</dbReference>
<dbReference type="AlphaFoldDB" id="A0A6A6NNR3"/>
<accession>A0A6A6NNR3</accession>
<evidence type="ECO:0000313" key="2">
    <source>
        <dbReference type="EMBL" id="KAF2453014.1"/>
    </source>
</evidence>
<sequence length="226" mass="25171">MVRPGTQVPSPTDRRLDDCSVPWQPARPLARLFPANAYTHMHAHMHTHTYTHTHTATLTSLCEPPTVLPRVHFPPSEHIPGAVLPTHMRVPARSLPPPCGYEPQPERDGREARGREKMDKKSLAHKQNSGFPFGRRKECTRWLRTLPPAQDRALIGLTSLLPALSRGTMERLGNIYALFSFSPSPDVALESCISKRTSPPGPPLCPLQFDVHSFRRSGPATWFAGS</sequence>
<dbReference type="Proteomes" id="UP000799766">
    <property type="component" value="Unassembled WGS sequence"/>
</dbReference>
<gene>
    <name evidence="2" type="ORF">BDY21DRAFT_144962</name>
</gene>
<evidence type="ECO:0000256" key="1">
    <source>
        <dbReference type="SAM" id="MobiDB-lite"/>
    </source>
</evidence>
<protein>
    <submittedName>
        <fullName evidence="2">Uncharacterized protein</fullName>
    </submittedName>
</protein>
<proteinExistence type="predicted"/>
<organism evidence="2 3">
    <name type="scientific">Lineolata rhizophorae</name>
    <dbReference type="NCBI Taxonomy" id="578093"/>
    <lineage>
        <taxon>Eukaryota</taxon>
        <taxon>Fungi</taxon>
        <taxon>Dikarya</taxon>
        <taxon>Ascomycota</taxon>
        <taxon>Pezizomycotina</taxon>
        <taxon>Dothideomycetes</taxon>
        <taxon>Dothideomycetes incertae sedis</taxon>
        <taxon>Lineolatales</taxon>
        <taxon>Lineolataceae</taxon>
        <taxon>Lineolata</taxon>
    </lineage>
</organism>
<feature type="region of interest" description="Disordered" evidence="1">
    <location>
        <begin position="94"/>
        <end position="130"/>
    </location>
</feature>
<reference evidence="2" key="1">
    <citation type="journal article" date="2020" name="Stud. Mycol.">
        <title>101 Dothideomycetes genomes: a test case for predicting lifestyles and emergence of pathogens.</title>
        <authorList>
            <person name="Haridas S."/>
            <person name="Albert R."/>
            <person name="Binder M."/>
            <person name="Bloem J."/>
            <person name="Labutti K."/>
            <person name="Salamov A."/>
            <person name="Andreopoulos B."/>
            <person name="Baker S."/>
            <person name="Barry K."/>
            <person name="Bills G."/>
            <person name="Bluhm B."/>
            <person name="Cannon C."/>
            <person name="Castanera R."/>
            <person name="Culley D."/>
            <person name="Daum C."/>
            <person name="Ezra D."/>
            <person name="Gonzalez J."/>
            <person name="Henrissat B."/>
            <person name="Kuo A."/>
            <person name="Liang C."/>
            <person name="Lipzen A."/>
            <person name="Lutzoni F."/>
            <person name="Magnuson J."/>
            <person name="Mondo S."/>
            <person name="Nolan M."/>
            <person name="Ohm R."/>
            <person name="Pangilinan J."/>
            <person name="Park H.-J."/>
            <person name="Ramirez L."/>
            <person name="Alfaro M."/>
            <person name="Sun H."/>
            <person name="Tritt A."/>
            <person name="Yoshinaga Y."/>
            <person name="Zwiers L.-H."/>
            <person name="Turgeon B."/>
            <person name="Goodwin S."/>
            <person name="Spatafora J."/>
            <person name="Crous P."/>
            <person name="Grigoriev I."/>
        </authorList>
    </citation>
    <scope>NUCLEOTIDE SEQUENCE</scope>
    <source>
        <strain evidence="2">ATCC 16933</strain>
    </source>
</reference>
<feature type="compositionally biased region" description="Basic and acidic residues" evidence="1">
    <location>
        <begin position="104"/>
        <end position="122"/>
    </location>
</feature>
<feature type="region of interest" description="Disordered" evidence="1">
    <location>
        <begin position="1"/>
        <end position="21"/>
    </location>
</feature>